<dbReference type="InterPro" id="IPR000537">
    <property type="entry name" value="UbiA_prenyltransferase"/>
</dbReference>
<keyword evidence="6" id="KW-0328">Glycosyltransferase</keyword>
<dbReference type="InterPro" id="IPR039653">
    <property type="entry name" value="Prenyltransferase"/>
</dbReference>
<dbReference type="PANTHER" id="PTHR11048">
    <property type="entry name" value="PRENYLTRANSFERASES"/>
    <property type="match status" value="1"/>
</dbReference>
<feature type="transmembrane region" description="Helical" evidence="5">
    <location>
        <begin position="85"/>
        <end position="104"/>
    </location>
</feature>
<dbReference type="RefSeq" id="WP_406786506.1">
    <property type="nucleotide sequence ID" value="NZ_JBJIAA010000004.1"/>
</dbReference>
<feature type="transmembrane region" description="Helical" evidence="5">
    <location>
        <begin position="134"/>
        <end position="154"/>
    </location>
</feature>
<dbReference type="Proteomes" id="UP001623592">
    <property type="component" value="Unassembled WGS sequence"/>
</dbReference>
<dbReference type="GO" id="GO:0016757">
    <property type="term" value="F:glycosyltransferase activity"/>
    <property type="evidence" value="ECO:0007669"/>
    <property type="project" value="UniProtKB-KW"/>
</dbReference>
<dbReference type="NCBIfam" id="NF008977">
    <property type="entry name" value="PRK12324.1-2"/>
    <property type="match status" value="1"/>
</dbReference>
<accession>A0ABW8TBM9</accession>
<feature type="transmembrane region" description="Helical" evidence="5">
    <location>
        <begin position="232"/>
        <end position="250"/>
    </location>
</feature>
<feature type="transmembrane region" description="Helical" evidence="5">
    <location>
        <begin position="110"/>
        <end position="129"/>
    </location>
</feature>
<dbReference type="CDD" id="cd13963">
    <property type="entry name" value="PT_UbiA_2"/>
    <property type="match status" value="1"/>
</dbReference>
<name>A0ABW8TBM9_9CLOT</name>
<proteinExistence type="predicted"/>
<evidence type="ECO:0000313" key="6">
    <source>
        <dbReference type="EMBL" id="MFL0249835.1"/>
    </source>
</evidence>
<evidence type="ECO:0000256" key="3">
    <source>
        <dbReference type="ARBA" id="ARBA00022989"/>
    </source>
</evidence>
<keyword evidence="2 5" id="KW-0812">Transmembrane</keyword>
<dbReference type="EC" id="2.4.2.45" evidence="6"/>
<feature type="transmembrane region" description="Helical" evidence="5">
    <location>
        <begin position="271"/>
        <end position="290"/>
    </location>
</feature>
<evidence type="ECO:0000256" key="2">
    <source>
        <dbReference type="ARBA" id="ARBA00022692"/>
    </source>
</evidence>
<evidence type="ECO:0000256" key="4">
    <source>
        <dbReference type="ARBA" id="ARBA00023136"/>
    </source>
</evidence>
<gene>
    <name evidence="6" type="ORF">ACJDT4_05325</name>
</gene>
<keyword evidence="3 5" id="KW-1133">Transmembrane helix</keyword>
<keyword evidence="4 5" id="KW-0472">Membrane</keyword>
<dbReference type="Gene3D" id="1.10.357.140">
    <property type="entry name" value="UbiA prenyltransferase"/>
    <property type="match status" value="1"/>
</dbReference>
<evidence type="ECO:0000313" key="7">
    <source>
        <dbReference type="Proteomes" id="UP001623592"/>
    </source>
</evidence>
<protein>
    <submittedName>
        <fullName evidence="6">Decaprenyl-phosphate phosphoribosyltransferase</fullName>
        <ecNumber evidence="6">2.4.2.45</ecNumber>
    </submittedName>
</protein>
<dbReference type="InterPro" id="IPR044878">
    <property type="entry name" value="UbiA_sf"/>
</dbReference>
<keyword evidence="7" id="KW-1185">Reference proteome</keyword>
<dbReference type="NCBIfam" id="NF008978">
    <property type="entry name" value="PRK12324.1-4"/>
    <property type="match status" value="1"/>
</dbReference>
<dbReference type="EMBL" id="JBJIAA010000004">
    <property type="protein sequence ID" value="MFL0249835.1"/>
    <property type="molecule type" value="Genomic_DNA"/>
</dbReference>
<feature type="transmembrane region" description="Helical" evidence="5">
    <location>
        <begin position="44"/>
        <end position="64"/>
    </location>
</feature>
<evidence type="ECO:0000256" key="5">
    <source>
        <dbReference type="SAM" id="Phobius"/>
    </source>
</evidence>
<sequence>MKKLNFKALLLLMRPKQWTKNLFIFGAIIFSGNFSNKPLILENLFVFVMFCLTSSSVYIFNDIIDADKDRKHPVKKNRPIASGKVSKIQGIIFDVILLIIIITFTSRVDINILILLIGYIIMNIFYSFILKNVVIIDVMIITAGFVMRLASGGMATHVELSPWIILCTVLLALFIALNKRKSEIISMKENSTKTRKILEEYSVELIDKMLTIVTPSILMAYCLYTFSSIQNRSMMITIPFVLYGIFRYEYLMEKANIGGKPEDVFTKDTPFLINIVCWFLAVIIVIYFKFQL</sequence>
<dbReference type="PANTHER" id="PTHR11048:SF5">
    <property type="entry name" value="DECAPRENYL-PHOSPHATE PHOSPHORIBOSYLTRANSFERASE"/>
    <property type="match status" value="1"/>
</dbReference>
<feature type="transmembrane region" description="Helical" evidence="5">
    <location>
        <begin position="160"/>
        <end position="178"/>
    </location>
</feature>
<comment type="caution">
    <text evidence="6">The sequence shown here is derived from an EMBL/GenBank/DDBJ whole genome shotgun (WGS) entry which is preliminary data.</text>
</comment>
<organism evidence="6 7">
    <name type="scientific">Clostridium neuense</name>
    <dbReference type="NCBI Taxonomy" id="1728934"/>
    <lineage>
        <taxon>Bacteria</taxon>
        <taxon>Bacillati</taxon>
        <taxon>Bacillota</taxon>
        <taxon>Clostridia</taxon>
        <taxon>Eubacteriales</taxon>
        <taxon>Clostridiaceae</taxon>
        <taxon>Clostridium</taxon>
    </lineage>
</organism>
<reference evidence="6 7" key="1">
    <citation type="submission" date="2024-11" db="EMBL/GenBank/DDBJ databases">
        <authorList>
            <person name="Heng Y.C."/>
            <person name="Lim A.C.H."/>
            <person name="Lee J.K.Y."/>
            <person name="Kittelmann S."/>
        </authorList>
    </citation>
    <scope>NUCLEOTIDE SEQUENCE [LARGE SCALE GENOMIC DNA]</scope>
    <source>
        <strain evidence="6 7">WILCCON 0114</strain>
    </source>
</reference>
<dbReference type="Pfam" id="PF01040">
    <property type="entry name" value="UbiA"/>
    <property type="match status" value="1"/>
</dbReference>
<comment type="subcellular location">
    <subcellularLocation>
        <location evidence="1">Membrane</location>
        <topology evidence="1">Multi-pass membrane protein</topology>
    </subcellularLocation>
</comment>
<keyword evidence="6" id="KW-0808">Transferase</keyword>
<evidence type="ECO:0000256" key="1">
    <source>
        <dbReference type="ARBA" id="ARBA00004141"/>
    </source>
</evidence>